<dbReference type="PANTHER" id="PTHR43228">
    <property type="entry name" value="TWO-COMPONENT RESPONSE REGULATOR"/>
    <property type="match status" value="1"/>
</dbReference>
<sequence>MSIRVLIVDDTKFLRLMLTDILTKSGYEVVGQAENGVIAVDKFRELRPDLVIMDITMPEMDGITALKEIRAIEPQSVILICSAMSQRDLISKALKAGANNYVMKPFEPERVKEIILEVMPLMENNKKEKASIKAPIEPEPVQESVVTEDQATKLRKSFAEQTSEQYILSEAAVAPIEDSFPEPELESPIEPRLEVKEALVSETPDLVEQVEPMLEARISSEAEEEFGTLLEGIENPTPTGITADHERSNPGVLEEITAASAEAAVSVTAVNEINISAESLPGDFTHLSKRLEAELKHTPEEPISNTSEEQQASAEEVSLDENNEEQTGTNHLDENELDEQEGSPSRSSNPAVWFEQLIFSNSNKTGDAEMARNPQMIDAEVRQEHHVATIDQGSSSSMLPELKRKNMRNFASSIMCKFSEQVDGKEMDYFVVYNEFDKSIRIDMISPDEKRNSIQLSLDGFTFIMEWLEQKGVRIDKVLD</sequence>
<accession>A0A1T2XK76</accession>
<dbReference type="InterPro" id="IPR052048">
    <property type="entry name" value="ST_Response_Regulator"/>
</dbReference>
<dbReference type="InterPro" id="IPR001789">
    <property type="entry name" value="Sig_transdc_resp-reg_receiver"/>
</dbReference>
<dbReference type="Gene3D" id="3.40.50.2300">
    <property type="match status" value="1"/>
</dbReference>
<dbReference type="SMART" id="SM00448">
    <property type="entry name" value="REC"/>
    <property type="match status" value="1"/>
</dbReference>
<evidence type="ECO:0000256" key="1">
    <source>
        <dbReference type="PROSITE-ProRule" id="PRU00169"/>
    </source>
</evidence>
<dbReference type="AlphaFoldDB" id="A0A1T2XK76"/>
<evidence type="ECO:0000313" key="4">
    <source>
        <dbReference type="EMBL" id="OPA80254.1"/>
    </source>
</evidence>
<proteinExistence type="predicted"/>
<dbReference type="EMBL" id="MSZX01000002">
    <property type="protein sequence ID" value="OPA80254.1"/>
    <property type="molecule type" value="Genomic_DNA"/>
</dbReference>
<evidence type="ECO:0000259" key="3">
    <source>
        <dbReference type="PROSITE" id="PS50110"/>
    </source>
</evidence>
<dbReference type="SUPFAM" id="SSF52172">
    <property type="entry name" value="CheY-like"/>
    <property type="match status" value="1"/>
</dbReference>
<dbReference type="Pfam" id="PF00072">
    <property type="entry name" value="Response_reg"/>
    <property type="match status" value="1"/>
</dbReference>
<organism evidence="4 5">
    <name type="scientific">Paenibacillus selenitireducens</name>
    <dbReference type="NCBI Taxonomy" id="1324314"/>
    <lineage>
        <taxon>Bacteria</taxon>
        <taxon>Bacillati</taxon>
        <taxon>Bacillota</taxon>
        <taxon>Bacilli</taxon>
        <taxon>Bacillales</taxon>
        <taxon>Paenibacillaceae</taxon>
        <taxon>Paenibacillus</taxon>
    </lineage>
</organism>
<dbReference type="Proteomes" id="UP000190188">
    <property type="component" value="Unassembled WGS sequence"/>
</dbReference>
<name>A0A1T2XK76_9BACL</name>
<feature type="domain" description="Response regulatory" evidence="3">
    <location>
        <begin position="4"/>
        <end position="119"/>
    </location>
</feature>
<reference evidence="4 5" key="1">
    <citation type="submission" date="2017-01" db="EMBL/GenBank/DDBJ databases">
        <title>Genome analysis of Paenibacillus selenitrireducens ES3-24.</title>
        <authorList>
            <person name="Xu D."/>
            <person name="Yao R."/>
            <person name="Zheng S."/>
        </authorList>
    </citation>
    <scope>NUCLEOTIDE SEQUENCE [LARGE SCALE GENOMIC DNA]</scope>
    <source>
        <strain evidence="4 5">ES3-24</strain>
    </source>
</reference>
<comment type="caution">
    <text evidence="4">The sequence shown here is derived from an EMBL/GenBank/DDBJ whole genome shotgun (WGS) entry which is preliminary data.</text>
</comment>
<dbReference type="CDD" id="cd17542">
    <property type="entry name" value="REC_CheY"/>
    <property type="match status" value="1"/>
</dbReference>
<feature type="compositionally biased region" description="Low complexity" evidence="2">
    <location>
        <begin position="307"/>
        <end position="316"/>
    </location>
</feature>
<evidence type="ECO:0000313" key="5">
    <source>
        <dbReference type="Proteomes" id="UP000190188"/>
    </source>
</evidence>
<protein>
    <recommendedName>
        <fullName evidence="3">Response regulatory domain-containing protein</fullName>
    </recommendedName>
</protein>
<dbReference type="InterPro" id="IPR011006">
    <property type="entry name" value="CheY-like_superfamily"/>
</dbReference>
<keyword evidence="5" id="KW-1185">Reference proteome</keyword>
<gene>
    <name evidence="4" type="ORF">BVG16_05820</name>
</gene>
<dbReference type="STRING" id="1324314.BVG16_05820"/>
<dbReference type="OrthoDB" id="9790669at2"/>
<feature type="modified residue" description="4-aspartylphosphate" evidence="1">
    <location>
        <position position="54"/>
    </location>
</feature>
<keyword evidence="1" id="KW-0597">Phosphoprotein</keyword>
<dbReference type="PROSITE" id="PS50110">
    <property type="entry name" value="RESPONSE_REGULATORY"/>
    <property type="match status" value="1"/>
</dbReference>
<feature type="region of interest" description="Disordered" evidence="2">
    <location>
        <begin position="297"/>
        <end position="350"/>
    </location>
</feature>
<dbReference type="PANTHER" id="PTHR43228:SF1">
    <property type="entry name" value="TWO-COMPONENT RESPONSE REGULATOR ARR22"/>
    <property type="match status" value="1"/>
</dbReference>
<dbReference type="GO" id="GO:0000160">
    <property type="term" value="P:phosphorelay signal transduction system"/>
    <property type="evidence" value="ECO:0007669"/>
    <property type="project" value="InterPro"/>
</dbReference>
<evidence type="ECO:0000256" key="2">
    <source>
        <dbReference type="SAM" id="MobiDB-lite"/>
    </source>
</evidence>